<dbReference type="Gene3D" id="3.40.640.10">
    <property type="entry name" value="Type I PLP-dependent aspartate aminotransferase-like (Major domain)"/>
    <property type="match status" value="1"/>
</dbReference>
<dbReference type="GO" id="GO:0016740">
    <property type="term" value="F:transferase activity"/>
    <property type="evidence" value="ECO:0007669"/>
    <property type="project" value="UniProtKB-ARBA"/>
</dbReference>
<dbReference type="Proteomes" id="UP001154329">
    <property type="component" value="Chromosome 4"/>
</dbReference>
<dbReference type="PANTHER" id="PTHR43686:SF1">
    <property type="entry name" value="AMINOTRAN_5 DOMAIN-CONTAINING PROTEIN"/>
    <property type="match status" value="1"/>
</dbReference>
<name>A0A9P0NQS3_APHGO</name>
<dbReference type="PANTHER" id="PTHR43686">
    <property type="entry name" value="SULFURTRANSFERASE-RELATED"/>
    <property type="match status" value="1"/>
</dbReference>
<evidence type="ECO:0000313" key="4">
    <source>
        <dbReference type="Proteomes" id="UP001154329"/>
    </source>
</evidence>
<dbReference type="AlphaFoldDB" id="A0A9P0NQS3"/>
<evidence type="ECO:0000256" key="1">
    <source>
        <dbReference type="SAM" id="MobiDB-lite"/>
    </source>
</evidence>
<feature type="domain" description="Aminotransferase class V" evidence="2">
    <location>
        <begin position="64"/>
        <end position="433"/>
    </location>
</feature>
<dbReference type="InterPro" id="IPR015421">
    <property type="entry name" value="PyrdxlP-dep_Trfase_major"/>
</dbReference>
<organism evidence="3 4">
    <name type="scientific">Aphis gossypii</name>
    <name type="common">Cotton aphid</name>
    <dbReference type="NCBI Taxonomy" id="80765"/>
    <lineage>
        <taxon>Eukaryota</taxon>
        <taxon>Metazoa</taxon>
        <taxon>Ecdysozoa</taxon>
        <taxon>Arthropoda</taxon>
        <taxon>Hexapoda</taxon>
        <taxon>Insecta</taxon>
        <taxon>Pterygota</taxon>
        <taxon>Neoptera</taxon>
        <taxon>Paraneoptera</taxon>
        <taxon>Hemiptera</taxon>
        <taxon>Sternorrhyncha</taxon>
        <taxon>Aphidomorpha</taxon>
        <taxon>Aphidoidea</taxon>
        <taxon>Aphididae</taxon>
        <taxon>Aphidini</taxon>
        <taxon>Aphis</taxon>
        <taxon>Aphis</taxon>
    </lineage>
</organism>
<keyword evidence="4" id="KW-1185">Reference proteome</keyword>
<feature type="region of interest" description="Disordered" evidence="1">
    <location>
        <begin position="838"/>
        <end position="878"/>
    </location>
</feature>
<accession>A0A9P0NQS3</accession>
<dbReference type="SUPFAM" id="SSF53383">
    <property type="entry name" value="PLP-dependent transferases"/>
    <property type="match status" value="1"/>
</dbReference>
<proteinExistence type="predicted"/>
<feature type="compositionally biased region" description="Basic and acidic residues" evidence="1">
    <location>
        <begin position="851"/>
        <end position="866"/>
    </location>
</feature>
<dbReference type="EMBL" id="OU899037">
    <property type="protein sequence ID" value="CAH1736149.1"/>
    <property type="molecule type" value="Genomic_DNA"/>
</dbReference>
<sequence length="932" mass="104494">MNTVKNTTKRFANRKFYALPDDYVKVTKPIQKSADPVKLIKYVDENVIGKNSTFSGPYGRRKVVYCDYAASGKSLQFIEDYILKEVLPVYGNTHTTTNVTSLQSTLYRHEARDIVRNAVHASEDDAVIFVGSGCTGAVHKLIHAMDFASDEIKPIVLVGPYEHHSNLLPWREIGATVIRVAETKEGFIDLVDLENKLRLYQSISPGAQLVGCFSAASNITGILADDIATTLILHQYGALAFWDYASAAPYVVLDMNPLFPANDQAVYKDAIFFSGHKFVGGIQTPGVLVAKKKLFKNKVPNGSGGGAVFFVSRKDHRYLKDTELREEGGTGAIVESVRLGLALQLKQNIGVPFIMGREEKITKTVLSFLQTMPEIIVLGNCSQTVRRLPIFSMLVRHPRGAFLHHNFVCAILNDVFGVQARGGCACAGPYAQDLLGISDTLAIEYENMLLEDDRLDRHHLRRHEEHSPFEMLRPGFIRISLPFFMSDNEVSYVLEALKMVATEGWKLLPQYTLNPETGEWKHHTNNVFRDRKWLGSIRYTDGKLSVPERKISVQNTCPADYAECLKTARNTFNKARKMAKRFPLPDQRSMFTEKAEHLRWFMLPSEAQDLLLGHSSSHIKQRVPFSPAVYYGSPRTSESSNVSSPNSSLARYNSLSALDHNLSARVRSSSGSSDMLLPNKHLSPVGLISQRERCYSLGSNPNQFRRLRERQCSCSSQTELSDSESRASCSDVQHDESIEAYVQEMTKEFVTEIKSELREVIATVDNALSESSESLNVIDKQSNISKNIHKIMPRNNSVPVITTTPCQNGLEEQVITRLSEFASEMKSEIHDMVSSVLASSSSLSDENTDTIMEKETDSESDKENNLKHPNLSSTDSGINIKTEPIEINLKKFKSECTVKMNYEKNVDFAVARWYCPAKPIWKPTIEAIRNSR</sequence>
<reference evidence="3" key="2">
    <citation type="submission" date="2022-10" db="EMBL/GenBank/DDBJ databases">
        <authorList>
            <consortium name="ENA_rothamsted_submissions"/>
            <consortium name="culmorum"/>
            <person name="King R."/>
        </authorList>
    </citation>
    <scope>NUCLEOTIDE SEQUENCE</scope>
</reference>
<dbReference type="Pfam" id="PF00266">
    <property type="entry name" value="Aminotran_5"/>
    <property type="match status" value="1"/>
</dbReference>
<reference evidence="3" key="1">
    <citation type="submission" date="2022-02" db="EMBL/GenBank/DDBJ databases">
        <authorList>
            <person name="King R."/>
        </authorList>
    </citation>
    <scope>NUCLEOTIDE SEQUENCE</scope>
</reference>
<dbReference type="InterPro" id="IPR015424">
    <property type="entry name" value="PyrdxlP-dep_Trfase"/>
</dbReference>
<dbReference type="InterPro" id="IPR015422">
    <property type="entry name" value="PyrdxlP-dep_Trfase_small"/>
</dbReference>
<dbReference type="InterPro" id="IPR000192">
    <property type="entry name" value="Aminotrans_V_dom"/>
</dbReference>
<dbReference type="Gene3D" id="3.90.1150.10">
    <property type="entry name" value="Aspartate Aminotransferase, domain 1"/>
    <property type="match status" value="1"/>
</dbReference>
<evidence type="ECO:0000259" key="2">
    <source>
        <dbReference type="Pfam" id="PF00266"/>
    </source>
</evidence>
<evidence type="ECO:0000313" key="3">
    <source>
        <dbReference type="EMBL" id="CAH1736149.1"/>
    </source>
</evidence>
<protein>
    <recommendedName>
        <fullName evidence="2">Aminotransferase class V domain-containing protein</fullName>
    </recommendedName>
</protein>
<gene>
    <name evidence="3" type="ORF">APHIGO_LOCUS9944</name>
</gene>